<dbReference type="PANTHER" id="PTHR43196">
    <property type="entry name" value="SULFATE ADENYLYLTRANSFERASE SUBUNIT 2"/>
    <property type="match status" value="1"/>
</dbReference>
<sequence>MTDYNLTHLKQLEAESIHIIREVAAEFDNPVMMYSIGKDSAVMLHLARKAFYPGKPPFPLLHVDTTWKFKEMIEFRDKMAKEVGMDLIVHINQEGVEQGVGPFTHGSSKHTDIMKTQGLKQALDKYGFDAAFGGARRDEEKSRAKERVYSFRDSKHRWDPKNQRPELWNIYNGKVNKGESIRVFPLSNWTELDIWQYIYLENINIVPLYYSAKRPVVERDGMLIMVDDERMPLKEDEVPEMKSVRFRTLGCYPLTGAVESEAETLPEIIQEMLLTTTSERQGRAIDHDSSGSMEKKKQEGYF</sequence>
<keyword evidence="4 6" id="KW-0547">Nucleotide-binding</keyword>
<protein>
    <recommendedName>
        <fullName evidence="6">Sulfate adenylyltransferase subunit 2</fullName>
        <ecNumber evidence="6">2.7.7.4</ecNumber>
    </recommendedName>
    <alternativeName>
        <fullName evidence="6">ATP-sulfurylase small subunit</fullName>
    </alternativeName>
    <alternativeName>
        <fullName evidence="6">Sulfate adenylate transferase</fullName>
        <shortName evidence="6">SAT</shortName>
    </alternativeName>
</protein>
<dbReference type="HAMAP" id="MF_00064">
    <property type="entry name" value="Sulf_adenylyltr_sub2"/>
    <property type="match status" value="1"/>
</dbReference>
<keyword evidence="10" id="KW-1185">Reference proteome</keyword>
<organism evidence="9 10">
    <name type="scientific">Thalassolituus pacificus</name>
    <dbReference type="NCBI Taxonomy" id="2975440"/>
    <lineage>
        <taxon>Bacteria</taxon>
        <taxon>Pseudomonadati</taxon>
        <taxon>Pseudomonadota</taxon>
        <taxon>Gammaproteobacteria</taxon>
        <taxon>Oceanospirillales</taxon>
        <taxon>Oceanospirillaceae</taxon>
        <taxon>Thalassolituus</taxon>
    </lineage>
</organism>
<dbReference type="PIRSF" id="PIRSF002936">
    <property type="entry name" value="CysDAde_trans"/>
    <property type="match status" value="1"/>
</dbReference>
<dbReference type="FunFam" id="3.40.50.620:FF:000002">
    <property type="entry name" value="Sulfate adenylyltransferase subunit 2"/>
    <property type="match status" value="1"/>
</dbReference>
<dbReference type="EC" id="2.7.7.4" evidence="6"/>
<dbReference type="CDD" id="cd23946">
    <property type="entry name" value="Sulfate_adenylyltransferase_2"/>
    <property type="match status" value="1"/>
</dbReference>
<dbReference type="SUPFAM" id="SSF52402">
    <property type="entry name" value="Adenine nucleotide alpha hydrolases-like"/>
    <property type="match status" value="1"/>
</dbReference>
<comment type="similarity">
    <text evidence="1 6">Belongs to the PAPS reductase family. CysD subfamily.</text>
</comment>
<evidence type="ECO:0000256" key="4">
    <source>
        <dbReference type="ARBA" id="ARBA00022741"/>
    </source>
</evidence>
<keyword evidence="2 6" id="KW-0808">Transferase</keyword>
<dbReference type="GO" id="GO:0000103">
    <property type="term" value="P:sulfate assimilation"/>
    <property type="evidence" value="ECO:0007669"/>
    <property type="project" value="UniProtKB-UniRule"/>
</dbReference>
<evidence type="ECO:0000259" key="8">
    <source>
        <dbReference type="Pfam" id="PF01507"/>
    </source>
</evidence>
<comment type="function">
    <text evidence="6">With CysN forms the ATP sulfurylase (ATPS) that catalyzes the adenylation of sulfate producing adenosine 5'-phosphosulfate (APS) and diphosphate, the first enzymatic step in sulfur assimilation pathway. APS synthesis involves the formation of a high-energy phosphoric-sulfuric acid anhydride bond driven by GTP hydrolysis by CysN coupled to ATP hydrolysis by CysD.</text>
</comment>
<dbReference type="Gene3D" id="3.40.50.620">
    <property type="entry name" value="HUPs"/>
    <property type="match status" value="1"/>
</dbReference>
<evidence type="ECO:0000256" key="2">
    <source>
        <dbReference type="ARBA" id="ARBA00022679"/>
    </source>
</evidence>
<name>A0A9X2WCB1_9GAMM</name>
<dbReference type="AlphaFoldDB" id="A0A9X2WCB1"/>
<dbReference type="PANTHER" id="PTHR43196:SF1">
    <property type="entry name" value="SULFATE ADENYLYLTRANSFERASE SUBUNIT 2"/>
    <property type="match status" value="1"/>
</dbReference>
<dbReference type="NCBIfam" id="NF009214">
    <property type="entry name" value="PRK12563.1"/>
    <property type="match status" value="1"/>
</dbReference>
<evidence type="ECO:0000313" key="10">
    <source>
        <dbReference type="Proteomes" id="UP001147830"/>
    </source>
</evidence>
<dbReference type="RefSeq" id="WP_260974609.1">
    <property type="nucleotide sequence ID" value="NZ_JAOANI010000004.1"/>
</dbReference>
<comment type="caution">
    <text evidence="9">The sequence shown here is derived from an EMBL/GenBank/DDBJ whole genome shotgun (WGS) entry which is preliminary data.</text>
</comment>
<dbReference type="Pfam" id="PF01507">
    <property type="entry name" value="PAPS_reduct"/>
    <property type="match status" value="1"/>
</dbReference>
<dbReference type="Proteomes" id="UP001147830">
    <property type="component" value="Unassembled WGS sequence"/>
</dbReference>
<reference evidence="9" key="2">
    <citation type="submission" date="2022-08" db="EMBL/GenBank/DDBJ databases">
        <authorList>
            <person name="Dong C."/>
        </authorList>
    </citation>
    <scope>NUCLEOTIDE SEQUENCE</scope>
    <source>
        <strain evidence="9">59MF3M-4</strain>
    </source>
</reference>
<evidence type="ECO:0000313" key="9">
    <source>
        <dbReference type="EMBL" id="MCT7357674.1"/>
    </source>
</evidence>
<feature type="domain" description="Phosphoadenosine phosphosulphate reductase" evidence="8">
    <location>
        <begin position="29"/>
        <end position="256"/>
    </location>
</feature>
<proteinExistence type="inferred from homology"/>
<evidence type="ECO:0000256" key="1">
    <source>
        <dbReference type="ARBA" id="ARBA00008885"/>
    </source>
</evidence>
<comment type="catalytic activity">
    <reaction evidence="6">
        <text>sulfate + ATP + H(+) = adenosine 5'-phosphosulfate + diphosphate</text>
        <dbReference type="Rhea" id="RHEA:18133"/>
        <dbReference type="ChEBI" id="CHEBI:15378"/>
        <dbReference type="ChEBI" id="CHEBI:16189"/>
        <dbReference type="ChEBI" id="CHEBI:30616"/>
        <dbReference type="ChEBI" id="CHEBI:33019"/>
        <dbReference type="ChEBI" id="CHEBI:58243"/>
        <dbReference type="EC" id="2.7.7.4"/>
    </reaction>
</comment>
<dbReference type="GO" id="GO:0004781">
    <property type="term" value="F:sulfate adenylyltransferase (ATP) activity"/>
    <property type="evidence" value="ECO:0007669"/>
    <property type="project" value="UniProtKB-UniRule"/>
</dbReference>
<dbReference type="InterPro" id="IPR050128">
    <property type="entry name" value="Sulfate_adenylyltrnsfr_sub2"/>
</dbReference>
<accession>A0A9X2WCB1</accession>
<comment type="pathway">
    <text evidence="6">Sulfur metabolism; hydrogen sulfide biosynthesis; sulfite from sulfate: step 1/3.</text>
</comment>
<gene>
    <name evidence="6 9" type="primary">cysD</name>
    <name evidence="9" type="ORF">NYR02_01390</name>
</gene>
<reference evidence="9" key="1">
    <citation type="journal article" date="2022" name="Front. Microbiol.">
        <title>Genome-based taxonomic rearrangement of Oceanobacter-related bacteria including the description of Thalassolituus hydrocarbonoclasticus sp. nov. and Thalassolituus pacificus sp. nov. and emended description of the genus Thalassolituus.</title>
        <authorList>
            <person name="Dong C."/>
            <person name="Wei L."/>
            <person name="Wang J."/>
            <person name="Lai Q."/>
            <person name="Huang Z."/>
            <person name="Shao Z."/>
        </authorList>
    </citation>
    <scope>NUCLEOTIDE SEQUENCE</scope>
    <source>
        <strain evidence="9">59MF3M-4</strain>
    </source>
</reference>
<dbReference type="GO" id="GO:0070814">
    <property type="term" value="P:hydrogen sulfide biosynthetic process"/>
    <property type="evidence" value="ECO:0007669"/>
    <property type="project" value="UniProtKB-UniRule"/>
</dbReference>
<comment type="subunit">
    <text evidence="6">Heterodimer composed of CysD, the smaller subunit, and CysN.</text>
</comment>
<dbReference type="InterPro" id="IPR011784">
    <property type="entry name" value="SO4_adenylTrfase_ssu"/>
</dbReference>
<dbReference type="EMBL" id="JAOANI010000004">
    <property type="protein sequence ID" value="MCT7357674.1"/>
    <property type="molecule type" value="Genomic_DNA"/>
</dbReference>
<evidence type="ECO:0000256" key="3">
    <source>
        <dbReference type="ARBA" id="ARBA00022695"/>
    </source>
</evidence>
<feature type="region of interest" description="Disordered" evidence="7">
    <location>
        <begin position="279"/>
        <end position="302"/>
    </location>
</feature>
<evidence type="ECO:0000256" key="5">
    <source>
        <dbReference type="ARBA" id="ARBA00022840"/>
    </source>
</evidence>
<feature type="compositionally biased region" description="Basic and acidic residues" evidence="7">
    <location>
        <begin position="280"/>
        <end position="302"/>
    </location>
</feature>
<evidence type="ECO:0000256" key="7">
    <source>
        <dbReference type="SAM" id="MobiDB-lite"/>
    </source>
</evidence>
<evidence type="ECO:0000256" key="6">
    <source>
        <dbReference type="HAMAP-Rule" id="MF_00064"/>
    </source>
</evidence>
<dbReference type="NCBIfam" id="NF003587">
    <property type="entry name" value="PRK05253.1"/>
    <property type="match status" value="1"/>
</dbReference>
<dbReference type="NCBIfam" id="TIGR02039">
    <property type="entry name" value="CysD"/>
    <property type="match status" value="1"/>
</dbReference>
<dbReference type="InterPro" id="IPR002500">
    <property type="entry name" value="PAPS_reduct_dom"/>
</dbReference>
<dbReference type="GO" id="GO:0005524">
    <property type="term" value="F:ATP binding"/>
    <property type="evidence" value="ECO:0007669"/>
    <property type="project" value="UniProtKB-KW"/>
</dbReference>
<dbReference type="InterPro" id="IPR014729">
    <property type="entry name" value="Rossmann-like_a/b/a_fold"/>
</dbReference>
<keyword evidence="5 6" id="KW-0067">ATP-binding</keyword>
<keyword evidence="3 6" id="KW-0548">Nucleotidyltransferase</keyword>